<dbReference type="SUPFAM" id="SSF52788">
    <property type="entry name" value="Phosphotyrosine protein phosphatases I"/>
    <property type="match status" value="1"/>
</dbReference>
<keyword evidence="5" id="KW-0904">Protein phosphatase</keyword>
<name>A0AAD4Q9H8_9AGAM</name>
<proteinExistence type="inferred from homology"/>
<sequence length="155" mass="16895">MVPKVLIVCLGNICRSPMGEAVLRKVAKDRDIDIVVDSAGTGAYHLGEEPDERTTSTCEKSGVPISHEARQVQDKDFYSFTHILAADTSNLNDLLRKKPEDATAEVKLWGSYLDGKSIPDPYYGGIQGFENIYQQCVKLSNAFLDTLSGAPSASL</sequence>
<dbReference type="InterPro" id="IPR002115">
    <property type="entry name" value="Tyr_Pase_low_mol_wt_mml"/>
</dbReference>
<comment type="catalytic activity">
    <reaction evidence="6">
        <text>O-phospho-L-tyrosyl-[protein] + H2O = L-tyrosyl-[protein] + phosphate</text>
        <dbReference type="Rhea" id="RHEA:10684"/>
        <dbReference type="Rhea" id="RHEA-COMP:10136"/>
        <dbReference type="Rhea" id="RHEA-COMP:20101"/>
        <dbReference type="ChEBI" id="CHEBI:15377"/>
        <dbReference type="ChEBI" id="CHEBI:43474"/>
        <dbReference type="ChEBI" id="CHEBI:46858"/>
        <dbReference type="ChEBI" id="CHEBI:61978"/>
        <dbReference type="EC" id="3.1.3.48"/>
    </reaction>
</comment>
<evidence type="ECO:0000313" key="9">
    <source>
        <dbReference type="EMBL" id="KAH8982603.1"/>
    </source>
</evidence>
<dbReference type="GO" id="GO:0004726">
    <property type="term" value="F:non-membrane spanning protein tyrosine phosphatase activity"/>
    <property type="evidence" value="ECO:0007669"/>
    <property type="project" value="InterPro"/>
</dbReference>
<dbReference type="SMART" id="SM00226">
    <property type="entry name" value="LMWPc"/>
    <property type="match status" value="1"/>
</dbReference>
<dbReference type="InterPro" id="IPR036196">
    <property type="entry name" value="Ptyr_pPase_sf"/>
</dbReference>
<protein>
    <submittedName>
        <fullName evidence="9">Phosphotyrosine protein phosphatase</fullName>
    </submittedName>
</protein>
<keyword evidence="3" id="KW-0963">Cytoplasm</keyword>
<dbReference type="InterPro" id="IPR023485">
    <property type="entry name" value="Ptyr_pPase"/>
</dbReference>
<dbReference type="EMBL" id="JAKELL010000098">
    <property type="protein sequence ID" value="KAH8982603.1"/>
    <property type="molecule type" value="Genomic_DNA"/>
</dbReference>
<evidence type="ECO:0000256" key="1">
    <source>
        <dbReference type="ARBA" id="ARBA00004496"/>
    </source>
</evidence>
<keyword evidence="10" id="KW-1185">Reference proteome</keyword>
<dbReference type="Pfam" id="PF01451">
    <property type="entry name" value="LMWPc"/>
    <property type="match status" value="1"/>
</dbReference>
<evidence type="ECO:0000259" key="8">
    <source>
        <dbReference type="SMART" id="SM00226"/>
    </source>
</evidence>
<dbReference type="AlphaFoldDB" id="A0AAD4Q9H8"/>
<comment type="subcellular location">
    <subcellularLocation>
        <location evidence="1">Cytoplasm</location>
    </subcellularLocation>
</comment>
<comment type="caution">
    <text evidence="9">The sequence shown here is derived from an EMBL/GenBank/DDBJ whole genome shotgun (WGS) entry which is preliminary data.</text>
</comment>
<feature type="active site" evidence="7">
    <location>
        <position position="15"/>
    </location>
</feature>
<dbReference type="Gene3D" id="3.40.50.2300">
    <property type="match status" value="1"/>
</dbReference>
<evidence type="ECO:0000256" key="3">
    <source>
        <dbReference type="ARBA" id="ARBA00022490"/>
    </source>
</evidence>
<dbReference type="PRINTS" id="PR00720">
    <property type="entry name" value="MAMMALPTPASE"/>
</dbReference>
<feature type="active site" description="Nucleophile" evidence="7">
    <location>
        <position position="9"/>
    </location>
</feature>
<dbReference type="PANTHER" id="PTHR11717:SF7">
    <property type="entry name" value="LOW MOLECULAR WEIGHT PHOSPHOTYROSINE PROTEIN PHOSPHATASE"/>
    <property type="match status" value="1"/>
</dbReference>
<evidence type="ECO:0000256" key="5">
    <source>
        <dbReference type="ARBA" id="ARBA00022912"/>
    </source>
</evidence>
<reference evidence="9" key="1">
    <citation type="submission" date="2022-01" db="EMBL/GenBank/DDBJ databases">
        <title>Comparative genomics reveals a dynamic genome evolution in the ectomycorrhizal milk-cap (Lactarius) mushrooms.</title>
        <authorList>
            <consortium name="DOE Joint Genome Institute"/>
            <person name="Lebreton A."/>
            <person name="Tang N."/>
            <person name="Kuo A."/>
            <person name="LaButti K."/>
            <person name="Drula E."/>
            <person name="Barry K."/>
            <person name="Clum A."/>
            <person name="Lipzen A."/>
            <person name="Mousain D."/>
            <person name="Ng V."/>
            <person name="Wang R."/>
            <person name="Wang X."/>
            <person name="Dai Y."/>
            <person name="Henrissat B."/>
            <person name="Grigoriev I.V."/>
            <person name="Guerin-Laguette A."/>
            <person name="Yu F."/>
            <person name="Martin F.M."/>
        </authorList>
    </citation>
    <scope>NUCLEOTIDE SEQUENCE</scope>
    <source>
        <strain evidence="9">QP</strain>
    </source>
</reference>
<gene>
    <name evidence="9" type="ORF">EDB92DRAFT_1804428</name>
</gene>
<dbReference type="GO" id="GO:0003993">
    <property type="term" value="F:acid phosphatase activity"/>
    <property type="evidence" value="ECO:0007669"/>
    <property type="project" value="InterPro"/>
</dbReference>
<dbReference type="FunFam" id="3.40.50.2300:FF:000105">
    <property type="entry name" value="Low molecular weight phosphotyrosine protein"/>
    <property type="match status" value="1"/>
</dbReference>
<evidence type="ECO:0000256" key="4">
    <source>
        <dbReference type="ARBA" id="ARBA00022801"/>
    </source>
</evidence>
<organism evidence="9 10">
    <name type="scientific">Lactarius akahatsu</name>
    <dbReference type="NCBI Taxonomy" id="416441"/>
    <lineage>
        <taxon>Eukaryota</taxon>
        <taxon>Fungi</taxon>
        <taxon>Dikarya</taxon>
        <taxon>Basidiomycota</taxon>
        <taxon>Agaricomycotina</taxon>
        <taxon>Agaricomycetes</taxon>
        <taxon>Russulales</taxon>
        <taxon>Russulaceae</taxon>
        <taxon>Lactarius</taxon>
    </lineage>
</organism>
<dbReference type="GO" id="GO:0005737">
    <property type="term" value="C:cytoplasm"/>
    <property type="evidence" value="ECO:0007669"/>
    <property type="project" value="UniProtKB-SubCell"/>
</dbReference>
<dbReference type="CDD" id="cd16343">
    <property type="entry name" value="LMWPTP"/>
    <property type="match status" value="1"/>
</dbReference>
<dbReference type="InterPro" id="IPR017867">
    <property type="entry name" value="Tyr_phospatase_low_mol_wt"/>
</dbReference>
<evidence type="ECO:0000256" key="7">
    <source>
        <dbReference type="PIRSR" id="PIRSR617867-1"/>
    </source>
</evidence>
<evidence type="ECO:0000313" key="10">
    <source>
        <dbReference type="Proteomes" id="UP001201163"/>
    </source>
</evidence>
<evidence type="ECO:0000256" key="6">
    <source>
        <dbReference type="ARBA" id="ARBA00051722"/>
    </source>
</evidence>
<keyword evidence="4" id="KW-0378">Hydrolase</keyword>
<dbReference type="InterPro" id="IPR050438">
    <property type="entry name" value="LMW_PTPase"/>
</dbReference>
<comment type="similarity">
    <text evidence="2">Belongs to the low molecular weight phosphotyrosine protein phosphatase family.</text>
</comment>
<feature type="domain" description="Phosphotyrosine protein phosphatase I" evidence="8">
    <location>
        <begin position="3"/>
        <end position="146"/>
    </location>
</feature>
<dbReference type="PANTHER" id="PTHR11717">
    <property type="entry name" value="LOW MOLECULAR WEIGHT PROTEIN TYROSINE PHOSPHATASE"/>
    <property type="match status" value="1"/>
</dbReference>
<dbReference type="PRINTS" id="PR00719">
    <property type="entry name" value="LMWPTPASE"/>
</dbReference>
<dbReference type="Proteomes" id="UP001201163">
    <property type="component" value="Unassembled WGS sequence"/>
</dbReference>
<accession>A0AAD4Q9H8</accession>
<evidence type="ECO:0000256" key="2">
    <source>
        <dbReference type="ARBA" id="ARBA00011063"/>
    </source>
</evidence>
<feature type="active site" description="Proton donor" evidence="7">
    <location>
        <position position="120"/>
    </location>
</feature>